<dbReference type="Proteomes" id="UP000604117">
    <property type="component" value="Unassembled WGS sequence"/>
</dbReference>
<dbReference type="InterPro" id="IPR012349">
    <property type="entry name" value="Split_barrel_FMN-bd"/>
</dbReference>
<protein>
    <recommendedName>
        <fullName evidence="3">Deazaflavin-dependent oxidoreductase (Nitroreductase family)</fullName>
    </recommendedName>
</protein>
<evidence type="ECO:0008006" key="3">
    <source>
        <dbReference type="Google" id="ProtNLM"/>
    </source>
</evidence>
<evidence type="ECO:0000313" key="2">
    <source>
        <dbReference type="Proteomes" id="UP000604117"/>
    </source>
</evidence>
<comment type="caution">
    <text evidence="1">The sequence shown here is derived from an EMBL/GenBank/DDBJ whole genome shotgun (WGS) entry which is preliminary data.</text>
</comment>
<keyword evidence="2" id="KW-1185">Reference proteome</keyword>
<reference evidence="1 2" key="1">
    <citation type="submission" date="2021-01" db="EMBL/GenBank/DDBJ databases">
        <title>Whole genome shotgun sequence of Asanoa siamensis NBRC 107932.</title>
        <authorList>
            <person name="Komaki H."/>
            <person name="Tamura T."/>
        </authorList>
    </citation>
    <scope>NUCLEOTIDE SEQUENCE [LARGE SCALE GENOMIC DNA]</scope>
    <source>
        <strain evidence="1 2">NBRC 107932</strain>
    </source>
</reference>
<organism evidence="1 2">
    <name type="scientific">Asanoa siamensis</name>
    <dbReference type="NCBI Taxonomy" id="926357"/>
    <lineage>
        <taxon>Bacteria</taxon>
        <taxon>Bacillati</taxon>
        <taxon>Actinomycetota</taxon>
        <taxon>Actinomycetes</taxon>
        <taxon>Micromonosporales</taxon>
        <taxon>Micromonosporaceae</taxon>
        <taxon>Asanoa</taxon>
    </lineage>
</organism>
<evidence type="ECO:0000313" key="1">
    <source>
        <dbReference type="EMBL" id="GIF77727.1"/>
    </source>
</evidence>
<sequence>MSNAVRTVVNRINAFNMAWHSSPRFGRLVRPWLTVITYTGRRSGRTFSTPVAYARTAAGVRIDVAMPDAKTWWRNFTGEGAPISVRLDGEQQVGHALARRASRRRVVVEVSLRGQQKADRCLDASIAASSEVPTVT</sequence>
<name>A0ABQ4D2G1_9ACTN</name>
<accession>A0ABQ4D2G1</accession>
<dbReference type="EMBL" id="BONE01000101">
    <property type="protein sequence ID" value="GIF77727.1"/>
    <property type="molecule type" value="Genomic_DNA"/>
</dbReference>
<dbReference type="RefSeq" id="WP_203718583.1">
    <property type="nucleotide sequence ID" value="NZ_BONE01000101.1"/>
</dbReference>
<proteinExistence type="predicted"/>
<gene>
    <name evidence="1" type="ORF">Asi02nite_72450</name>
</gene>
<dbReference type="Gene3D" id="2.30.110.10">
    <property type="entry name" value="Electron Transport, Fmn-binding Protein, Chain A"/>
    <property type="match status" value="1"/>
</dbReference>